<evidence type="ECO:0000256" key="1">
    <source>
        <dbReference type="SAM" id="MobiDB-lite"/>
    </source>
</evidence>
<gene>
    <name evidence="3" type="ORF">SAMN05443665_105719</name>
</gene>
<feature type="transmembrane region" description="Helical" evidence="2">
    <location>
        <begin position="365"/>
        <end position="389"/>
    </location>
</feature>
<evidence type="ECO:0000313" key="4">
    <source>
        <dbReference type="Proteomes" id="UP000198318"/>
    </source>
</evidence>
<proteinExistence type="predicted"/>
<sequence>MRAWSDRPFGPVTPLPDVAAEGARVAGENGQSTMVYECAGHPGWLVKRYKPGFPEEPAEVLDRLIALPAAMSPAERAVVDAATCWPVSRVESGGRTVGVVMAKAPPEFFVRVRTPFGESDPMPLSLDQLVQSDREFYEARDMPVPDRRERVLVARNMLRVGAVLERRDVVYGDWSYANLFWARGTGGVFLIDMDGCGLSSRAWVECNSWDDPAVRPGERLTVRTDRYKIAVAVLRALTGVRGQDPHPALDALGGRLRAGPFGDALKCAIDDPPELRPSSGELLELLESELDARPAPRPAPPPVRQRPPEPVPPSEGPTRPPAAPPARTAAPTAARTSSHAASRPSIEDDPFERDAGPAAGGLDRYVLPLIAACLGVLALLALAGLASALF</sequence>
<dbReference type="SUPFAM" id="SSF56112">
    <property type="entry name" value="Protein kinase-like (PK-like)"/>
    <property type="match status" value="1"/>
</dbReference>
<evidence type="ECO:0000256" key="2">
    <source>
        <dbReference type="SAM" id="Phobius"/>
    </source>
</evidence>
<evidence type="ECO:0000313" key="3">
    <source>
        <dbReference type="EMBL" id="SNT60442.1"/>
    </source>
</evidence>
<feature type="compositionally biased region" description="Low complexity" evidence="1">
    <location>
        <begin position="325"/>
        <end position="344"/>
    </location>
</feature>
<dbReference type="OrthoDB" id="3700382at2"/>
<name>A0A239P0D4_9ACTN</name>
<feature type="region of interest" description="Disordered" evidence="1">
    <location>
        <begin position="292"/>
        <end position="355"/>
    </location>
</feature>
<dbReference type="InterPro" id="IPR011009">
    <property type="entry name" value="Kinase-like_dom_sf"/>
</dbReference>
<accession>A0A239P0D4</accession>
<dbReference type="Proteomes" id="UP000198318">
    <property type="component" value="Unassembled WGS sequence"/>
</dbReference>
<dbReference type="EMBL" id="FZOR01000057">
    <property type="protein sequence ID" value="SNT60442.1"/>
    <property type="molecule type" value="Genomic_DNA"/>
</dbReference>
<keyword evidence="4" id="KW-1185">Reference proteome</keyword>
<reference evidence="3 4" key="1">
    <citation type="submission" date="2017-06" db="EMBL/GenBank/DDBJ databases">
        <authorList>
            <person name="Kim H.J."/>
            <person name="Triplett B.A."/>
        </authorList>
    </citation>
    <scope>NUCLEOTIDE SEQUENCE [LARGE SCALE GENOMIC DNA]</scope>
    <source>
        <strain evidence="3 4">DSM 44715</strain>
    </source>
</reference>
<evidence type="ECO:0008006" key="5">
    <source>
        <dbReference type="Google" id="ProtNLM"/>
    </source>
</evidence>
<dbReference type="RefSeq" id="WP_089330648.1">
    <property type="nucleotide sequence ID" value="NZ_FZOR01000057.1"/>
</dbReference>
<keyword evidence="2" id="KW-0812">Transmembrane</keyword>
<dbReference type="AlphaFoldDB" id="A0A239P0D4"/>
<keyword evidence="2" id="KW-1133">Transmembrane helix</keyword>
<protein>
    <recommendedName>
        <fullName evidence="5">Protein kinase domain-containing protein</fullName>
    </recommendedName>
</protein>
<keyword evidence="2" id="KW-0472">Membrane</keyword>
<feature type="compositionally biased region" description="Pro residues" evidence="1">
    <location>
        <begin position="295"/>
        <end position="324"/>
    </location>
</feature>
<organism evidence="3 4">
    <name type="scientific">Actinomadura meyerae</name>
    <dbReference type="NCBI Taxonomy" id="240840"/>
    <lineage>
        <taxon>Bacteria</taxon>
        <taxon>Bacillati</taxon>
        <taxon>Actinomycetota</taxon>
        <taxon>Actinomycetes</taxon>
        <taxon>Streptosporangiales</taxon>
        <taxon>Thermomonosporaceae</taxon>
        <taxon>Actinomadura</taxon>
    </lineage>
</organism>